<keyword evidence="4" id="KW-0175">Coiled coil</keyword>
<dbReference type="InterPro" id="IPR019265">
    <property type="entry name" value="RTRAF"/>
</dbReference>
<protein>
    <submittedName>
        <fullName evidence="9">Probable tRNA pseudouridine synthase tag-124 (inferred by orthology to a C. elegans protein)</fullName>
    </submittedName>
</protein>
<name>A0A0N4XUJ1_NIPBR</name>
<evidence type="ECO:0000313" key="9">
    <source>
        <dbReference type="WBParaSite" id="NBR_0000638401-mRNA-1"/>
    </source>
</evidence>
<evidence type="ECO:0000313" key="7">
    <source>
        <dbReference type="EMBL" id="VDL69974.1"/>
    </source>
</evidence>
<feature type="domain" description="Pseudouridine synthase I TruA alpha/beta" evidence="6">
    <location>
        <begin position="209"/>
        <end position="304"/>
    </location>
</feature>
<feature type="coiled-coil region" evidence="4">
    <location>
        <begin position="375"/>
        <end position="405"/>
    </location>
</feature>
<keyword evidence="8" id="KW-1185">Reference proteome</keyword>
<gene>
    <name evidence="7" type="ORF">NBR_LOCUS6385</name>
</gene>
<dbReference type="GO" id="GO:0031119">
    <property type="term" value="P:tRNA pseudouridine synthesis"/>
    <property type="evidence" value="ECO:0007669"/>
    <property type="project" value="TreeGrafter"/>
</dbReference>
<evidence type="ECO:0000256" key="2">
    <source>
        <dbReference type="ARBA" id="ARBA00022694"/>
    </source>
</evidence>
<sequence length="615" mass="70111">MVFPAKPGSQKRPHEDSNTHESKSNGNGNGNGHSEPALKRKRVFDFNAHPRRKIALQFLYHGWDFEGLVQQTTSENTVEEHLMTALLKTKLISDPKDCDFSRCGRTDKGVSAFKQVAAVVVRSADVSGKFVFWPESTDQAVIDNYPKKDELCYLKMLNGVLPKNISITAWAAVPKDFSARHACNMRIYKYSLPRANLNVEVDMNEKRVNMSFVRQIFEVTLEPLRPLFGAQEPSRNDLLELTIKGSGFLWHMIRFIVTVLHEIGQGNEEPTLVSDLLDVEKNPGRPHYALAVASPLCLYDCRFDSSNLEWNYDDLALKKTVANLQSVWADLQTKSRLIENMINGLAETPLGSQIDLDRGFLEFTQDRALPVRYVKFADRNTCNTLEEKREKLERKNQARDDTEYKNFFCEIDNMYFKLKSKEFWETLKAEEDEEKWMSDLSSFLADVGVRDEKSKLRRVIANAVLDVIIGKMYNENEQAQQLTGALYLEKEEARAKQSQNTQNPLNLMDYSSPEFASKAACLFINDNLNADIIKERNAERKSGKTPDTIELRSFPLDLSEHKDGAVNACARILRLLNIETLRNTQTKVNETLVAIQNLTIDETKKPAVGQVKYGF</sequence>
<evidence type="ECO:0000313" key="8">
    <source>
        <dbReference type="Proteomes" id="UP000271162"/>
    </source>
</evidence>
<evidence type="ECO:0000259" key="6">
    <source>
        <dbReference type="Pfam" id="PF01416"/>
    </source>
</evidence>
<dbReference type="Pfam" id="PF01416">
    <property type="entry name" value="PseudoU_synth_1"/>
    <property type="match status" value="1"/>
</dbReference>
<proteinExistence type="inferred from homology"/>
<feature type="compositionally biased region" description="Basic and acidic residues" evidence="5">
    <location>
        <begin position="12"/>
        <end position="23"/>
    </location>
</feature>
<feature type="region of interest" description="Disordered" evidence="5">
    <location>
        <begin position="1"/>
        <end position="38"/>
    </location>
</feature>
<dbReference type="Proteomes" id="UP000271162">
    <property type="component" value="Unassembled WGS sequence"/>
</dbReference>
<dbReference type="Pfam" id="PF10036">
    <property type="entry name" value="RLL"/>
    <property type="match status" value="1"/>
</dbReference>
<evidence type="ECO:0000256" key="1">
    <source>
        <dbReference type="ARBA" id="ARBA00009375"/>
    </source>
</evidence>
<dbReference type="PANTHER" id="PTHR11142">
    <property type="entry name" value="PSEUDOURIDYLATE SYNTHASE"/>
    <property type="match status" value="1"/>
</dbReference>
<dbReference type="GO" id="GO:0005737">
    <property type="term" value="C:cytoplasm"/>
    <property type="evidence" value="ECO:0007669"/>
    <property type="project" value="TreeGrafter"/>
</dbReference>
<dbReference type="WBParaSite" id="NBR_0000638401-mRNA-1">
    <property type="protein sequence ID" value="NBR_0000638401-mRNA-1"/>
    <property type="gene ID" value="NBR_0000638401"/>
</dbReference>
<dbReference type="AlphaFoldDB" id="A0A0N4XUJ1"/>
<dbReference type="InterPro" id="IPR020097">
    <property type="entry name" value="PsdUridine_synth_TruA_a/b_dom"/>
</dbReference>
<dbReference type="Gene3D" id="3.30.70.580">
    <property type="entry name" value="Pseudouridine synthase I, catalytic domain, N-terminal subdomain"/>
    <property type="match status" value="1"/>
</dbReference>
<accession>A0A0N4XUJ1</accession>
<keyword evidence="3" id="KW-0413">Isomerase</keyword>
<reference evidence="9" key="1">
    <citation type="submission" date="2017-02" db="UniProtKB">
        <authorList>
            <consortium name="WormBaseParasite"/>
        </authorList>
    </citation>
    <scope>IDENTIFICATION</scope>
</reference>
<dbReference type="GO" id="GO:0009982">
    <property type="term" value="F:pseudouridine synthase activity"/>
    <property type="evidence" value="ECO:0007669"/>
    <property type="project" value="InterPro"/>
</dbReference>
<dbReference type="GO" id="GO:0005634">
    <property type="term" value="C:nucleus"/>
    <property type="evidence" value="ECO:0007669"/>
    <property type="project" value="TreeGrafter"/>
</dbReference>
<reference evidence="7 8" key="2">
    <citation type="submission" date="2018-11" db="EMBL/GenBank/DDBJ databases">
        <authorList>
            <consortium name="Pathogen Informatics"/>
        </authorList>
    </citation>
    <scope>NUCLEOTIDE SEQUENCE [LARGE SCALE GENOMIC DNA]</scope>
</reference>
<evidence type="ECO:0000256" key="5">
    <source>
        <dbReference type="SAM" id="MobiDB-lite"/>
    </source>
</evidence>
<dbReference type="PANTHER" id="PTHR11142:SF5">
    <property type="entry name" value="TRNA PSEUDOURIDINE(38_39) SYNTHASE"/>
    <property type="match status" value="1"/>
</dbReference>
<dbReference type="GO" id="GO:0003723">
    <property type="term" value="F:RNA binding"/>
    <property type="evidence" value="ECO:0007669"/>
    <property type="project" value="InterPro"/>
</dbReference>
<dbReference type="InterPro" id="IPR020103">
    <property type="entry name" value="PsdUridine_synth_cat_dom_sf"/>
</dbReference>
<dbReference type="SUPFAM" id="SSF55120">
    <property type="entry name" value="Pseudouridine synthase"/>
    <property type="match status" value="1"/>
</dbReference>
<dbReference type="EMBL" id="UYSL01019797">
    <property type="protein sequence ID" value="VDL69974.1"/>
    <property type="molecule type" value="Genomic_DNA"/>
</dbReference>
<dbReference type="OMA" id="NTHESKS"/>
<dbReference type="InterPro" id="IPR020094">
    <property type="entry name" value="TruA/RsuA/RluB/E/F_N"/>
</dbReference>
<evidence type="ECO:0000256" key="3">
    <source>
        <dbReference type="ARBA" id="ARBA00023235"/>
    </source>
</evidence>
<dbReference type="GO" id="GO:1990481">
    <property type="term" value="P:mRNA pseudouridine synthesis"/>
    <property type="evidence" value="ECO:0007669"/>
    <property type="project" value="TreeGrafter"/>
</dbReference>
<keyword evidence="2" id="KW-0819">tRNA processing</keyword>
<dbReference type="InterPro" id="IPR001406">
    <property type="entry name" value="PsdUridine_synth_TruA"/>
</dbReference>
<comment type="similarity">
    <text evidence="1">Belongs to the tRNA pseudouridine synthase TruA family.</text>
</comment>
<dbReference type="Gene3D" id="3.30.70.660">
    <property type="entry name" value="Pseudouridine synthase I, catalytic domain, C-terminal subdomain"/>
    <property type="match status" value="1"/>
</dbReference>
<evidence type="ECO:0000256" key="4">
    <source>
        <dbReference type="SAM" id="Coils"/>
    </source>
</evidence>
<organism evidence="9">
    <name type="scientific">Nippostrongylus brasiliensis</name>
    <name type="common">Rat hookworm</name>
    <dbReference type="NCBI Taxonomy" id="27835"/>
    <lineage>
        <taxon>Eukaryota</taxon>
        <taxon>Metazoa</taxon>
        <taxon>Ecdysozoa</taxon>
        <taxon>Nematoda</taxon>
        <taxon>Chromadorea</taxon>
        <taxon>Rhabditida</taxon>
        <taxon>Rhabditina</taxon>
        <taxon>Rhabditomorpha</taxon>
        <taxon>Strongyloidea</taxon>
        <taxon>Heligmosomidae</taxon>
        <taxon>Nippostrongylus</taxon>
    </lineage>
</organism>
<dbReference type="InterPro" id="IPR020095">
    <property type="entry name" value="PsdUridine_synth_TruA_C"/>
</dbReference>
<dbReference type="STRING" id="27835.A0A0N4XUJ1"/>